<keyword evidence="3" id="KW-1185">Reference proteome</keyword>
<dbReference type="PANTHER" id="PTHR47481:SF22">
    <property type="entry name" value="RETROTRANSPOSON GAG DOMAIN-CONTAINING PROTEIN"/>
    <property type="match status" value="1"/>
</dbReference>
<dbReference type="Proteomes" id="UP000595140">
    <property type="component" value="Unassembled WGS sequence"/>
</dbReference>
<sequence length="317" mass="36000">MTDAEWAKHRKNDKLEKLSEEEWEDLNDMATSTICLCLANNTLREVLGLTDPVDIWDKLESRYKSKSLTSRLYLKQRLFGLQMAEEANFNGHLDEFNKITTELESIDVKIEEEDKALLLLASLPSSFDNIVTTLLFEKETLKFDEVVAVLLMNESKDDSSVESHVGNDVDSGSELLNEDDERSNTVGNNEEDILEDIVNVDTLYLPSRECYDPVNASTCVVVDELALLEVVNKVAGADDKQADNLISFDTIKLFDIIEVVKMEHLVPLRVPTYVIGFVSYFLRFSLRATMVENSKSGLLLWFNTLSPVLKHEWEPPP</sequence>
<dbReference type="Pfam" id="PF14223">
    <property type="entry name" value="Retrotran_gag_2"/>
    <property type="match status" value="1"/>
</dbReference>
<accession>A0A484L5S4</accession>
<evidence type="ECO:0000256" key="1">
    <source>
        <dbReference type="SAM" id="MobiDB-lite"/>
    </source>
</evidence>
<dbReference type="OrthoDB" id="1306283at2759"/>
<dbReference type="PANTHER" id="PTHR47481">
    <property type="match status" value="1"/>
</dbReference>
<evidence type="ECO:0008006" key="4">
    <source>
        <dbReference type="Google" id="ProtNLM"/>
    </source>
</evidence>
<dbReference type="AlphaFoldDB" id="A0A484L5S4"/>
<organism evidence="2 3">
    <name type="scientific">Cuscuta campestris</name>
    <dbReference type="NCBI Taxonomy" id="132261"/>
    <lineage>
        <taxon>Eukaryota</taxon>
        <taxon>Viridiplantae</taxon>
        <taxon>Streptophyta</taxon>
        <taxon>Embryophyta</taxon>
        <taxon>Tracheophyta</taxon>
        <taxon>Spermatophyta</taxon>
        <taxon>Magnoliopsida</taxon>
        <taxon>eudicotyledons</taxon>
        <taxon>Gunneridae</taxon>
        <taxon>Pentapetalae</taxon>
        <taxon>asterids</taxon>
        <taxon>lamiids</taxon>
        <taxon>Solanales</taxon>
        <taxon>Convolvulaceae</taxon>
        <taxon>Cuscuteae</taxon>
        <taxon>Cuscuta</taxon>
        <taxon>Cuscuta subgen. Grammica</taxon>
        <taxon>Cuscuta sect. Cleistogrammica</taxon>
    </lineage>
</organism>
<dbReference type="EMBL" id="OOIL02001046">
    <property type="protein sequence ID" value="VFQ71666.1"/>
    <property type="molecule type" value="Genomic_DNA"/>
</dbReference>
<name>A0A484L5S4_9ASTE</name>
<gene>
    <name evidence="2" type="ORF">CCAM_LOCUS13442</name>
</gene>
<reference evidence="2 3" key="1">
    <citation type="submission" date="2018-04" db="EMBL/GenBank/DDBJ databases">
        <authorList>
            <person name="Vogel A."/>
        </authorList>
    </citation>
    <scope>NUCLEOTIDE SEQUENCE [LARGE SCALE GENOMIC DNA]</scope>
</reference>
<proteinExistence type="predicted"/>
<protein>
    <recommendedName>
        <fullName evidence="4">Retrovirus-related Pol polyprotein from transposon TNT 1-94</fullName>
    </recommendedName>
</protein>
<feature type="region of interest" description="Disordered" evidence="1">
    <location>
        <begin position="159"/>
        <end position="187"/>
    </location>
</feature>
<evidence type="ECO:0000313" key="2">
    <source>
        <dbReference type="EMBL" id="VFQ71666.1"/>
    </source>
</evidence>
<evidence type="ECO:0000313" key="3">
    <source>
        <dbReference type="Proteomes" id="UP000595140"/>
    </source>
</evidence>